<dbReference type="GO" id="GO:0005737">
    <property type="term" value="C:cytoplasm"/>
    <property type="evidence" value="ECO:0007669"/>
    <property type="project" value="InterPro"/>
</dbReference>
<dbReference type="SUPFAM" id="SSF47384">
    <property type="entry name" value="Homodimeric domain of signal transducing histidine kinase"/>
    <property type="match status" value="1"/>
</dbReference>
<keyword evidence="4" id="KW-0145">Chemotaxis</keyword>
<dbReference type="Pfam" id="PF02518">
    <property type="entry name" value="HATPase_c"/>
    <property type="match status" value="1"/>
</dbReference>
<dbReference type="Gene3D" id="1.20.120.160">
    <property type="entry name" value="HPT domain"/>
    <property type="match status" value="1"/>
</dbReference>
<proteinExistence type="predicted"/>
<feature type="domain" description="CheW-like" evidence="13">
    <location>
        <begin position="683"/>
        <end position="811"/>
    </location>
</feature>
<dbReference type="InterPro" id="IPR004105">
    <property type="entry name" value="CheA-like_dim"/>
</dbReference>
<dbReference type="CDD" id="cd00731">
    <property type="entry name" value="CheA_reg"/>
    <property type="match status" value="1"/>
</dbReference>
<comment type="catalytic activity">
    <reaction evidence="1">
        <text>ATP + protein L-histidine = ADP + protein N-phospho-L-histidine.</text>
        <dbReference type="EC" id="2.7.13.3"/>
    </reaction>
</comment>
<dbReference type="InterPro" id="IPR036641">
    <property type="entry name" value="HPT_dom_sf"/>
</dbReference>
<evidence type="ECO:0000313" key="16">
    <source>
        <dbReference type="Proteomes" id="UP000254664"/>
    </source>
</evidence>
<dbReference type="Gene3D" id="1.10.287.560">
    <property type="entry name" value="Histidine kinase CheA-like, homodimeric domain"/>
    <property type="match status" value="1"/>
</dbReference>
<evidence type="ECO:0000256" key="11">
    <source>
        <dbReference type="PROSITE-ProRule" id="PRU00110"/>
    </source>
</evidence>
<feature type="domain" description="Histidine kinase" evidence="12">
    <location>
        <begin position="435"/>
        <end position="681"/>
    </location>
</feature>
<protein>
    <recommendedName>
        <fullName evidence="3">Chemotaxis protein CheA</fullName>
        <ecNumber evidence="2">2.7.13.3</ecNumber>
    </recommendedName>
</protein>
<reference evidence="15 16" key="1">
    <citation type="submission" date="2018-06" db="EMBL/GenBank/DDBJ databases">
        <authorList>
            <consortium name="Pathogen Informatics"/>
            <person name="Doyle S."/>
        </authorList>
    </citation>
    <scope>NUCLEOTIDE SEQUENCE [LARGE SCALE GENOMIC DNA]</scope>
    <source>
        <strain evidence="15 16">NCTC9836</strain>
    </source>
</reference>
<dbReference type="Pfam" id="PF07194">
    <property type="entry name" value="P2"/>
    <property type="match status" value="2"/>
</dbReference>
<dbReference type="FunFam" id="3.30.565.10:FF:000016">
    <property type="entry name" value="Chemotaxis protein CheA, putative"/>
    <property type="match status" value="1"/>
</dbReference>
<dbReference type="InterPro" id="IPR005467">
    <property type="entry name" value="His_kinase_dom"/>
</dbReference>
<evidence type="ECO:0000259" key="13">
    <source>
        <dbReference type="PROSITE" id="PS50851"/>
    </source>
</evidence>
<keyword evidence="5 11" id="KW-0597">Phosphoprotein</keyword>
<gene>
    <name evidence="15" type="primary">cheA_1</name>
    <name evidence="15" type="ORF">NCTC9836_01845</name>
</gene>
<feature type="domain" description="HPt" evidence="14">
    <location>
        <begin position="1"/>
        <end position="103"/>
    </location>
</feature>
<organism evidence="15 16">
    <name type="scientific">Clostridium putrefaciens</name>
    <dbReference type="NCBI Taxonomy" id="99675"/>
    <lineage>
        <taxon>Bacteria</taxon>
        <taxon>Bacillati</taxon>
        <taxon>Bacillota</taxon>
        <taxon>Clostridia</taxon>
        <taxon>Eubacteriales</taxon>
        <taxon>Clostridiaceae</taxon>
        <taxon>Clostridium</taxon>
    </lineage>
</organism>
<evidence type="ECO:0000256" key="4">
    <source>
        <dbReference type="ARBA" id="ARBA00022500"/>
    </source>
</evidence>
<dbReference type="GO" id="GO:0006935">
    <property type="term" value="P:chemotaxis"/>
    <property type="evidence" value="ECO:0007669"/>
    <property type="project" value="UniProtKB-KW"/>
</dbReference>
<dbReference type="InterPro" id="IPR037052">
    <property type="entry name" value="CheA-like_P2_sf"/>
</dbReference>
<dbReference type="PROSITE" id="PS50894">
    <property type="entry name" value="HPT"/>
    <property type="match status" value="1"/>
</dbReference>
<dbReference type="SUPFAM" id="SSF50341">
    <property type="entry name" value="CheW-like"/>
    <property type="match status" value="1"/>
</dbReference>
<dbReference type="InterPro" id="IPR036061">
    <property type="entry name" value="CheW-like_dom_sf"/>
</dbReference>
<evidence type="ECO:0000259" key="14">
    <source>
        <dbReference type="PROSITE" id="PS50894"/>
    </source>
</evidence>
<dbReference type="GO" id="GO:0000155">
    <property type="term" value="F:phosphorelay sensor kinase activity"/>
    <property type="evidence" value="ECO:0007669"/>
    <property type="project" value="InterPro"/>
</dbReference>
<dbReference type="CDD" id="cd00088">
    <property type="entry name" value="HPT"/>
    <property type="match status" value="1"/>
</dbReference>
<accession>A0A381JAV7</accession>
<dbReference type="Proteomes" id="UP000254664">
    <property type="component" value="Unassembled WGS sequence"/>
</dbReference>
<dbReference type="SMART" id="SM00387">
    <property type="entry name" value="HATPase_c"/>
    <property type="match status" value="1"/>
</dbReference>
<dbReference type="InterPro" id="IPR037006">
    <property type="entry name" value="CheA-like_homodim_sf"/>
</dbReference>
<dbReference type="InterPro" id="IPR051315">
    <property type="entry name" value="Bact_Chemotaxis_CheA"/>
</dbReference>
<evidence type="ECO:0000313" key="15">
    <source>
        <dbReference type="EMBL" id="SUY47512.1"/>
    </source>
</evidence>
<evidence type="ECO:0000256" key="3">
    <source>
        <dbReference type="ARBA" id="ARBA00021495"/>
    </source>
</evidence>
<evidence type="ECO:0000256" key="2">
    <source>
        <dbReference type="ARBA" id="ARBA00012438"/>
    </source>
</evidence>
<dbReference type="GO" id="GO:0005524">
    <property type="term" value="F:ATP binding"/>
    <property type="evidence" value="ECO:0007669"/>
    <property type="project" value="UniProtKB-KW"/>
</dbReference>
<dbReference type="Pfam" id="PF01584">
    <property type="entry name" value="CheW"/>
    <property type="match status" value="1"/>
</dbReference>
<keyword evidence="7" id="KW-0547">Nucleotide-binding</keyword>
<sequence>MDLQQYLSMFLEESMDNLQILNESLLELEQNPDDTDKLNEIFRVAHTIKGMAATMGYNNIAELTHKMEDVLERFRQGELKVTERVVTVLFQCLDNLEKMVNNVSEGIGDEEDIEDIIDELESISKEHNEKTEYKIESKEVVEEYIEKDLIDLNEYDIGIIEKAQEKGFYAQKINVGLDKNTLLKSARVFLILQYLEEWGEVIKSFPSTEDIENENFDFEISLIYITTKSEQEVFSIISHISEVREIEVTKINLNKIKSISDDNYEKSQQNLTEIEEKELISSKHKINLNEYDINIIKQAEEKGFYAEEIHIVLDENTLLKSARAFLIFKALEEGGEVIKSVPSIEEIENENFDFEISLIYITNKNKEDTSHIIYNISEVRNVEVNKIELTSIGMKETEEANTIFIDEKEIEQIKTSKPNMKVQDLERVGGVTHKKNHQSIRVDLERLDKLMNMVSELVIHRTRLEQISSSNKSVELNETLEQIGRTTSDIQDLVMKIRMLPLDVVFNRFPRMIRDISLELDKDIEFVIEGQDTELDRTVIDEIGEPLIHLIRNAADHGIESREERRLKDKSSTGVITLSAYQEGTKAVIRVEDNGRGINIEKVRLKAEKLGISTDGMNENDIKNLVFLQGFSTNDKVTDISGRGVGMDVVKTKIGALGGTVEVISEIDKGSTFIIKLPLTLQIIQALLVKVGSETMAISLGYIDRVINYREDLIKRTNGEEVIIYRDNVIPLIRINELLEIDEKRKGGKGFIVITNVAEKSVGFLVDDLLGQQEIVIKPLGSIFHELKEYIGATILGDGLVTLILDVGALV</sequence>
<dbReference type="InterPro" id="IPR002545">
    <property type="entry name" value="CheW-lke_dom"/>
</dbReference>
<dbReference type="Pfam" id="PF02895">
    <property type="entry name" value="H-kinase_dim"/>
    <property type="match status" value="1"/>
</dbReference>
<dbReference type="Gene3D" id="3.30.70.1110">
    <property type="entry name" value="Histidine kinase CheA-like, P2 response regulator-binding domain"/>
    <property type="match status" value="2"/>
</dbReference>
<dbReference type="PANTHER" id="PTHR43395:SF1">
    <property type="entry name" value="CHEMOTAXIS PROTEIN CHEA"/>
    <property type="match status" value="1"/>
</dbReference>
<dbReference type="InterPro" id="IPR003594">
    <property type="entry name" value="HATPase_dom"/>
</dbReference>
<name>A0A381JAV7_9CLOT</name>
<dbReference type="AlphaFoldDB" id="A0A381JAV7"/>
<keyword evidence="10" id="KW-0902">Two-component regulatory system</keyword>
<dbReference type="RefSeq" id="WP_115641468.1">
    <property type="nucleotide sequence ID" value="NZ_UFWZ01000001.1"/>
</dbReference>
<evidence type="ECO:0000256" key="6">
    <source>
        <dbReference type="ARBA" id="ARBA00022679"/>
    </source>
</evidence>
<evidence type="ECO:0000256" key="1">
    <source>
        <dbReference type="ARBA" id="ARBA00000085"/>
    </source>
</evidence>
<evidence type="ECO:0000256" key="10">
    <source>
        <dbReference type="ARBA" id="ARBA00023012"/>
    </source>
</evidence>
<dbReference type="SUPFAM" id="SSF55874">
    <property type="entry name" value="ATPase domain of HSP90 chaperone/DNA topoisomerase II/histidine kinase"/>
    <property type="match status" value="1"/>
</dbReference>
<dbReference type="SMART" id="SM00073">
    <property type="entry name" value="HPT"/>
    <property type="match status" value="1"/>
</dbReference>
<dbReference type="SMART" id="SM01231">
    <property type="entry name" value="H-kinase_dim"/>
    <property type="match status" value="1"/>
</dbReference>
<dbReference type="InterPro" id="IPR036097">
    <property type="entry name" value="HisK_dim/P_sf"/>
</dbReference>
<evidence type="ECO:0000256" key="7">
    <source>
        <dbReference type="ARBA" id="ARBA00022741"/>
    </source>
</evidence>
<evidence type="ECO:0000259" key="12">
    <source>
        <dbReference type="PROSITE" id="PS50109"/>
    </source>
</evidence>
<dbReference type="OrthoDB" id="9803176at2"/>
<dbReference type="InterPro" id="IPR036890">
    <property type="entry name" value="HATPase_C_sf"/>
</dbReference>
<evidence type="ECO:0000256" key="9">
    <source>
        <dbReference type="ARBA" id="ARBA00022840"/>
    </source>
</evidence>
<dbReference type="EMBL" id="UFWZ01000001">
    <property type="protein sequence ID" value="SUY47512.1"/>
    <property type="molecule type" value="Genomic_DNA"/>
</dbReference>
<feature type="modified residue" description="Phosphohistidine" evidence="11">
    <location>
        <position position="46"/>
    </location>
</feature>
<keyword evidence="16" id="KW-1185">Reference proteome</keyword>
<dbReference type="Pfam" id="PF01627">
    <property type="entry name" value="Hpt"/>
    <property type="match status" value="1"/>
</dbReference>
<evidence type="ECO:0000256" key="8">
    <source>
        <dbReference type="ARBA" id="ARBA00022777"/>
    </source>
</evidence>
<dbReference type="InterPro" id="IPR010808">
    <property type="entry name" value="CheA_P2-bd"/>
</dbReference>
<dbReference type="InterPro" id="IPR008207">
    <property type="entry name" value="Sig_transdc_His_kin_Hpt_dom"/>
</dbReference>
<dbReference type="PROSITE" id="PS50851">
    <property type="entry name" value="CHEW"/>
    <property type="match status" value="1"/>
</dbReference>
<dbReference type="InterPro" id="IPR035891">
    <property type="entry name" value="CheY-binding_CheA"/>
</dbReference>
<dbReference type="PRINTS" id="PR00344">
    <property type="entry name" value="BCTRLSENSOR"/>
</dbReference>
<dbReference type="SMART" id="SM00260">
    <property type="entry name" value="CheW"/>
    <property type="match status" value="1"/>
</dbReference>
<dbReference type="SUPFAM" id="SSF47226">
    <property type="entry name" value="Histidine-containing phosphotransfer domain, HPT domain"/>
    <property type="match status" value="1"/>
</dbReference>
<keyword evidence="9" id="KW-0067">ATP-binding</keyword>
<dbReference type="PROSITE" id="PS50109">
    <property type="entry name" value="HIS_KIN"/>
    <property type="match status" value="1"/>
</dbReference>
<dbReference type="InterPro" id="IPR004358">
    <property type="entry name" value="Sig_transdc_His_kin-like_C"/>
</dbReference>
<dbReference type="SUPFAM" id="SSF55052">
    <property type="entry name" value="CheY-binding domain of CheA"/>
    <property type="match status" value="2"/>
</dbReference>
<keyword evidence="8" id="KW-0418">Kinase</keyword>
<keyword evidence="6 15" id="KW-0808">Transferase</keyword>
<dbReference type="EC" id="2.7.13.3" evidence="2"/>
<dbReference type="Gene3D" id="2.30.30.40">
    <property type="entry name" value="SH3 Domains"/>
    <property type="match status" value="1"/>
</dbReference>
<evidence type="ECO:0000256" key="5">
    <source>
        <dbReference type="ARBA" id="ARBA00022553"/>
    </source>
</evidence>
<dbReference type="PANTHER" id="PTHR43395">
    <property type="entry name" value="SENSOR HISTIDINE KINASE CHEA"/>
    <property type="match status" value="1"/>
</dbReference>
<dbReference type="Gene3D" id="3.30.565.10">
    <property type="entry name" value="Histidine kinase-like ATPase, C-terminal domain"/>
    <property type="match status" value="1"/>
</dbReference>